<protein>
    <submittedName>
        <fullName evidence="2">Uncharacterized protein</fullName>
    </submittedName>
</protein>
<dbReference type="Proteomes" id="UP000325440">
    <property type="component" value="Unassembled WGS sequence"/>
</dbReference>
<reference evidence="2 3" key="1">
    <citation type="submission" date="2019-08" db="EMBL/GenBank/DDBJ databases">
        <authorList>
            <person name="Alioto T."/>
            <person name="Alioto T."/>
            <person name="Gomez Garrido J."/>
        </authorList>
    </citation>
    <scope>NUCLEOTIDE SEQUENCE [LARGE SCALE GENOMIC DNA]</scope>
</reference>
<organism evidence="2 3">
    <name type="scientific">Cinara cedri</name>
    <dbReference type="NCBI Taxonomy" id="506608"/>
    <lineage>
        <taxon>Eukaryota</taxon>
        <taxon>Metazoa</taxon>
        <taxon>Ecdysozoa</taxon>
        <taxon>Arthropoda</taxon>
        <taxon>Hexapoda</taxon>
        <taxon>Insecta</taxon>
        <taxon>Pterygota</taxon>
        <taxon>Neoptera</taxon>
        <taxon>Paraneoptera</taxon>
        <taxon>Hemiptera</taxon>
        <taxon>Sternorrhyncha</taxon>
        <taxon>Aphidomorpha</taxon>
        <taxon>Aphidoidea</taxon>
        <taxon>Aphididae</taxon>
        <taxon>Lachninae</taxon>
        <taxon>Cinara</taxon>
    </lineage>
</organism>
<gene>
    <name evidence="2" type="ORF">CINCED_3A001689</name>
</gene>
<dbReference type="AlphaFoldDB" id="A0A5E4NQM6"/>
<feature type="transmembrane region" description="Helical" evidence="1">
    <location>
        <begin position="31"/>
        <end position="49"/>
    </location>
</feature>
<evidence type="ECO:0000313" key="2">
    <source>
        <dbReference type="EMBL" id="VVC46109.1"/>
    </source>
</evidence>
<keyword evidence="1" id="KW-0812">Transmembrane</keyword>
<evidence type="ECO:0000256" key="1">
    <source>
        <dbReference type="SAM" id="Phobius"/>
    </source>
</evidence>
<keyword evidence="3" id="KW-1185">Reference proteome</keyword>
<keyword evidence="1" id="KW-1133">Transmembrane helix</keyword>
<dbReference type="EMBL" id="CABPRJ010002434">
    <property type="protein sequence ID" value="VVC46109.1"/>
    <property type="molecule type" value="Genomic_DNA"/>
</dbReference>
<name>A0A5E4NQM6_9HEMI</name>
<keyword evidence="1" id="KW-0472">Membrane</keyword>
<evidence type="ECO:0000313" key="3">
    <source>
        <dbReference type="Proteomes" id="UP000325440"/>
    </source>
</evidence>
<proteinExistence type="predicted"/>
<accession>A0A5E4NQM6</accession>
<sequence>MEPLNPNDDSPIEKNPCGQYPVSPTTSIKHFGGSTLSIVSNTLLYYFVFYKLSYKYSYNVKNPIITQCHLLEDGTRIKAADSSTLLYITDRTSFAELPILRIGYRFEKTYSLSTVSKDGCDVTDRDVIGTGLVVGKSLFTVSTLIQPRYMSNFEGSQLVYVTCE</sequence>